<protein>
    <recommendedName>
        <fullName evidence="8">FAD-binding domain-containing protein</fullName>
    </recommendedName>
</protein>
<dbReference type="Gene3D" id="3.50.50.60">
    <property type="entry name" value="FAD/NAD(P)-binding domain"/>
    <property type="match status" value="1"/>
</dbReference>
<dbReference type="GO" id="GO:0071949">
    <property type="term" value="F:FAD binding"/>
    <property type="evidence" value="ECO:0007669"/>
    <property type="project" value="InterPro"/>
</dbReference>
<gene>
    <name evidence="9" type="ORF">PV07_00335</name>
</gene>
<organism evidence="9 10">
    <name type="scientific">Cladophialophora immunda</name>
    <dbReference type="NCBI Taxonomy" id="569365"/>
    <lineage>
        <taxon>Eukaryota</taxon>
        <taxon>Fungi</taxon>
        <taxon>Dikarya</taxon>
        <taxon>Ascomycota</taxon>
        <taxon>Pezizomycotina</taxon>
        <taxon>Eurotiomycetes</taxon>
        <taxon>Chaetothyriomycetidae</taxon>
        <taxon>Chaetothyriales</taxon>
        <taxon>Herpotrichiellaceae</taxon>
        <taxon>Cladophialophora</taxon>
    </lineage>
</organism>
<dbReference type="PANTHER" id="PTHR47178">
    <property type="entry name" value="MONOOXYGENASE, FAD-BINDING"/>
    <property type="match status" value="1"/>
</dbReference>
<dbReference type="PRINTS" id="PR00420">
    <property type="entry name" value="RNGMNOXGNASE"/>
</dbReference>
<dbReference type="GO" id="GO:0004497">
    <property type="term" value="F:monooxygenase activity"/>
    <property type="evidence" value="ECO:0007669"/>
    <property type="project" value="UniProtKB-KW"/>
</dbReference>
<keyword evidence="2" id="KW-0285">Flavoprotein</keyword>
<dbReference type="RefSeq" id="XP_016253705.1">
    <property type="nucleotide sequence ID" value="XM_016386777.1"/>
</dbReference>
<dbReference type="InterPro" id="IPR036188">
    <property type="entry name" value="FAD/NAD-bd_sf"/>
</dbReference>
<comment type="cofactor">
    <cofactor evidence="1">
        <name>FAD</name>
        <dbReference type="ChEBI" id="CHEBI:57692"/>
    </cofactor>
</comment>
<dbReference type="AlphaFoldDB" id="A0A0D2DCS4"/>
<feature type="region of interest" description="Disordered" evidence="6">
    <location>
        <begin position="382"/>
        <end position="405"/>
    </location>
</feature>
<evidence type="ECO:0000259" key="8">
    <source>
        <dbReference type="Pfam" id="PF01494"/>
    </source>
</evidence>
<dbReference type="PANTHER" id="PTHR47178:SF2">
    <property type="entry name" value="FAD-BINDING DOMAIN-CONTAINING PROTEIN"/>
    <property type="match status" value="1"/>
</dbReference>
<dbReference type="VEuPathDB" id="FungiDB:PV07_00335"/>
<keyword evidence="7" id="KW-0812">Transmembrane</keyword>
<dbReference type="GeneID" id="27339529"/>
<dbReference type="STRING" id="569365.A0A0D2DCS4"/>
<evidence type="ECO:0000313" key="10">
    <source>
        <dbReference type="Proteomes" id="UP000054466"/>
    </source>
</evidence>
<keyword evidence="7" id="KW-1133">Transmembrane helix</keyword>
<dbReference type="OrthoDB" id="47494at2759"/>
<dbReference type="Pfam" id="PF01494">
    <property type="entry name" value="FAD_binding_3"/>
    <property type="match status" value="1"/>
</dbReference>
<evidence type="ECO:0000256" key="5">
    <source>
        <dbReference type="ARBA" id="ARBA00023033"/>
    </source>
</evidence>
<accession>A0A0D2DCS4</accession>
<feature type="domain" description="FAD-binding" evidence="8">
    <location>
        <begin position="122"/>
        <end position="355"/>
    </location>
</feature>
<keyword evidence="10" id="KW-1185">Reference proteome</keyword>
<sequence>MTDQENPVHVLIIGSGIVGLLIAQGLKKIGISYAIYESEVSATAYRPREWGMSVQWGLPMLADCLPQDLFDRVYTAAVDPTFVPPDPGHLPAINGQTGEVMKNIPLLRMYRVSRRRFRKLCSEGIDVQYNKKLVDITYDDGSSTVTAIFGDGTEATGTVLIGADGAQSPVRNIIFGEEGQPCSVPYSAVNLHVCYNDAEKAKFVRQAHPIMAMGMHPNGYWQWISIQDVPDPDDPATWVFQLQTTWHKKEGEEVTSLANLKAKAETMGEPFRSANLWIPEGTKVHSNNLSYWIPRPWDTRRGRILLAGDAGHPMTFQRGQGLNHGIADARSLVLKYKDALAGLTTFEEAAAAYQAELVDRAGEEVRLSKENTEMLHDWERMAKSPIMQRGGHPRGEDPDAKASTE</sequence>
<feature type="transmembrane region" description="Helical" evidence="7">
    <location>
        <begin position="6"/>
        <end position="23"/>
    </location>
</feature>
<keyword evidence="3" id="KW-0274">FAD</keyword>
<proteinExistence type="predicted"/>
<dbReference type="InterPro" id="IPR002938">
    <property type="entry name" value="FAD-bd"/>
</dbReference>
<keyword evidence="7" id="KW-0472">Membrane</keyword>
<evidence type="ECO:0000256" key="1">
    <source>
        <dbReference type="ARBA" id="ARBA00001974"/>
    </source>
</evidence>
<keyword evidence="5" id="KW-0503">Monooxygenase</keyword>
<name>A0A0D2DCS4_9EURO</name>
<evidence type="ECO:0000256" key="6">
    <source>
        <dbReference type="SAM" id="MobiDB-lite"/>
    </source>
</evidence>
<evidence type="ECO:0000256" key="3">
    <source>
        <dbReference type="ARBA" id="ARBA00022827"/>
    </source>
</evidence>
<feature type="compositionally biased region" description="Basic and acidic residues" evidence="6">
    <location>
        <begin position="393"/>
        <end position="405"/>
    </location>
</feature>
<evidence type="ECO:0000256" key="4">
    <source>
        <dbReference type="ARBA" id="ARBA00023002"/>
    </source>
</evidence>
<evidence type="ECO:0000313" key="9">
    <source>
        <dbReference type="EMBL" id="KIW33489.1"/>
    </source>
</evidence>
<keyword evidence="4" id="KW-0560">Oxidoreductase</keyword>
<evidence type="ECO:0000256" key="2">
    <source>
        <dbReference type="ARBA" id="ARBA00022630"/>
    </source>
</evidence>
<dbReference type="Proteomes" id="UP000054466">
    <property type="component" value="Unassembled WGS sequence"/>
</dbReference>
<dbReference type="HOGENOM" id="CLU_009665_3_2_1"/>
<evidence type="ECO:0000256" key="7">
    <source>
        <dbReference type="SAM" id="Phobius"/>
    </source>
</evidence>
<dbReference type="SUPFAM" id="SSF51905">
    <property type="entry name" value="FAD/NAD(P)-binding domain"/>
    <property type="match status" value="1"/>
</dbReference>
<reference evidence="9 10" key="1">
    <citation type="submission" date="2015-01" db="EMBL/GenBank/DDBJ databases">
        <title>The Genome Sequence of Cladophialophora immunda CBS83496.</title>
        <authorList>
            <consortium name="The Broad Institute Genomics Platform"/>
            <person name="Cuomo C."/>
            <person name="de Hoog S."/>
            <person name="Gorbushina A."/>
            <person name="Stielow B."/>
            <person name="Teixiera M."/>
            <person name="Abouelleil A."/>
            <person name="Chapman S.B."/>
            <person name="Priest M."/>
            <person name="Young S.K."/>
            <person name="Wortman J."/>
            <person name="Nusbaum C."/>
            <person name="Birren B."/>
        </authorList>
    </citation>
    <scope>NUCLEOTIDE SEQUENCE [LARGE SCALE GENOMIC DNA]</scope>
    <source>
        <strain evidence="9 10">CBS 83496</strain>
    </source>
</reference>
<dbReference type="EMBL" id="KN847040">
    <property type="protein sequence ID" value="KIW33489.1"/>
    <property type="molecule type" value="Genomic_DNA"/>
</dbReference>